<feature type="domain" description="AB hydrolase-1" evidence="2">
    <location>
        <begin position="75"/>
        <end position="189"/>
    </location>
</feature>
<dbReference type="GO" id="GO:0016787">
    <property type="term" value="F:hydrolase activity"/>
    <property type="evidence" value="ECO:0007669"/>
    <property type="project" value="UniProtKB-KW"/>
</dbReference>
<dbReference type="Pfam" id="PF00561">
    <property type="entry name" value="Abhydrolase_1"/>
    <property type="match status" value="1"/>
</dbReference>
<dbReference type="Gene3D" id="3.40.50.1820">
    <property type="entry name" value="alpha/beta hydrolase"/>
    <property type="match status" value="1"/>
</dbReference>
<keyword evidence="4" id="KW-1185">Reference proteome</keyword>
<dbReference type="SUPFAM" id="SSF53474">
    <property type="entry name" value="alpha/beta-Hydrolases"/>
    <property type="match status" value="1"/>
</dbReference>
<dbReference type="PROSITE" id="PS51257">
    <property type="entry name" value="PROKAR_LIPOPROTEIN"/>
    <property type="match status" value="1"/>
</dbReference>
<evidence type="ECO:0000313" key="3">
    <source>
        <dbReference type="EMBL" id="WQQ24995.1"/>
    </source>
</evidence>
<feature type="region of interest" description="Disordered" evidence="1">
    <location>
        <begin position="22"/>
        <end position="46"/>
    </location>
</feature>
<accession>A0ABZ0ZL43</accession>
<dbReference type="InterPro" id="IPR050266">
    <property type="entry name" value="AB_hydrolase_sf"/>
</dbReference>
<name>A0ABZ0ZL43_9ACTN</name>
<evidence type="ECO:0000313" key="4">
    <source>
        <dbReference type="Proteomes" id="UP001327225"/>
    </source>
</evidence>
<dbReference type="PANTHER" id="PTHR43798:SF33">
    <property type="entry name" value="HYDROLASE, PUTATIVE (AFU_ORTHOLOGUE AFUA_2G14860)-RELATED"/>
    <property type="match status" value="1"/>
</dbReference>
<dbReference type="Proteomes" id="UP001327225">
    <property type="component" value="Chromosome"/>
</dbReference>
<dbReference type="InterPro" id="IPR000073">
    <property type="entry name" value="AB_hydrolase_1"/>
</dbReference>
<organism evidence="3 4">
    <name type="scientific">Nocardioides bizhenqiangii</name>
    <dbReference type="NCBI Taxonomy" id="3095076"/>
    <lineage>
        <taxon>Bacteria</taxon>
        <taxon>Bacillati</taxon>
        <taxon>Actinomycetota</taxon>
        <taxon>Actinomycetes</taxon>
        <taxon>Propionibacteriales</taxon>
        <taxon>Nocardioidaceae</taxon>
        <taxon>Nocardioides</taxon>
    </lineage>
</organism>
<sequence>MATPVRPAVSVIISAVLLGGGCAEDHGDDPPQPSSSEFQTSDVPPDAVVETEDTIAIDERSLYLKCWGEPVPGEPTVLLLSGQGPPVSYWEPMAPDLATEGHHLCGYDRAGVGRSEAPPEDRRTTDDQVADLVAMLDAADLNEPLVVVAHSLGSLPAIALADRAPQRVAGVVFVDPWAPRVSSTLLAALPPEKPHESAALMEERRFLTDFLNDPAQNSERLLLAACDEQAAALLDQPGPIFGDRPVLVLQAPFPPRPVGLPRDYDEVARAAWTNGNKELAAESTRGEVIEVENTGHDIHADRPEVVMDAIRDVIAG</sequence>
<dbReference type="InterPro" id="IPR029058">
    <property type="entry name" value="AB_hydrolase_fold"/>
</dbReference>
<dbReference type="RefSeq" id="WP_322455495.1">
    <property type="nucleotide sequence ID" value="NZ_CP141059.1"/>
</dbReference>
<dbReference type="PANTHER" id="PTHR43798">
    <property type="entry name" value="MONOACYLGLYCEROL LIPASE"/>
    <property type="match status" value="1"/>
</dbReference>
<evidence type="ECO:0000259" key="2">
    <source>
        <dbReference type="Pfam" id="PF00561"/>
    </source>
</evidence>
<dbReference type="EMBL" id="CP141059">
    <property type="protein sequence ID" value="WQQ24995.1"/>
    <property type="molecule type" value="Genomic_DNA"/>
</dbReference>
<proteinExistence type="predicted"/>
<protein>
    <submittedName>
        <fullName evidence="3">Alpha/beta hydrolase</fullName>
    </submittedName>
</protein>
<evidence type="ECO:0000256" key="1">
    <source>
        <dbReference type="SAM" id="MobiDB-lite"/>
    </source>
</evidence>
<reference evidence="4" key="1">
    <citation type="submission" date="2023-12" db="EMBL/GenBank/DDBJ databases">
        <title>Novel species in genus Nocardioides.</title>
        <authorList>
            <person name="Zhou H."/>
        </authorList>
    </citation>
    <scope>NUCLEOTIDE SEQUENCE [LARGE SCALE GENOMIC DNA]</scope>
    <source>
        <strain evidence="4">HM61</strain>
    </source>
</reference>
<keyword evidence="3" id="KW-0378">Hydrolase</keyword>
<gene>
    <name evidence="3" type="ORF">SHK19_13575</name>
</gene>